<dbReference type="KEGG" id="sjp:SJA_C1-29520"/>
<gene>
    <name evidence="4" type="primary">fic</name>
    <name evidence="4" type="ordered locus">SJA_C1-29520</name>
</gene>
<dbReference type="Gene3D" id="1.10.3290.10">
    <property type="entry name" value="Fido-like domain"/>
    <property type="match status" value="1"/>
</dbReference>
<feature type="domain" description="Fido" evidence="3">
    <location>
        <begin position="115"/>
        <end position="272"/>
    </location>
</feature>
<dbReference type="SUPFAM" id="SSF140931">
    <property type="entry name" value="Fic-like"/>
    <property type="match status" value="1"/>
</dbReference>
<evidence type="ECO:0000313" key="5">
    <source>
        <dbReference type="Proteomes" id="UP000007753"/>
    </source>
</evidence>
<reference evidence="4 5" key="1">
    <citation type="journal article" date="2010" name="J. Bacteriol.">
        <title>Complete genome sequence of the representative gamma-hexachlorocyclohexane-degrading bacterium Sphingobium japonicum UT26.</title>
        <authorList>
            <person name="Nagata Y."/>
            <person name="Ohtsubo Y."/>
            <person name="Endo R."/>
            <person name="Ichikawa N."/>
            <person name="Ankai A."/>
            <person name="Oguchi A."/>
            <person name="Fukui S."/>
            <person name="Fujita N."/>
            <person name="Tsuda M."/>
        </authorList>
    </citation>
    <scope>NUCLEOTIDE SEQUENCE [LARGE SCALE GENOMIC DNA]</scope>
    <source>
        <strain evidence="5">DSM 16413 / CCM 7287 / MTCC 6362 / UT26 / NBRC 101211 / UT26S</strain>
    </source>
</reference>
<dbReference type="GeneID" id="29274487"/>
<dbReference type="PANTHER" id="PTHR13504:SF33">
    <property type="entry name" value="FIC FAMILY PROTEIN"/>
    <property type="match status" value="1"/>
</dbReference>
<evidence type="ECO:0000259" key="3">
    <source>
        <dbReference type="PROSITE" id="PS51459"/>
    </source>
</evidence>
<dbReference type="AlphaFoldDB" id="D4Z5A4"/>
<sequence>MATYIYQRHGWPQFHWIQDELVDQLAAVSRHQGRLIGRMEALGLHLRAEAVLETLTEEVTKSSDIEGETLDREQVRSSLARRLGIDAAGLKAPDRHVEGVVEMMLDATQNYAAALTAERLFGWHAALLPTGRSGMSRIVVGTWRTEDSGQMQVISGPFGKEKVHYEAPAFDRLDGEMAVFLEWFENGPAIDPVLKAAIAHLWFVTIHPFDDGNGRIARAIADMALARSENSPQRFYSMSAQIRTERKAYYDILEKTQKGDMDITGWLRWFLACLDHAFDGAEVVLENVIRKARFWEALASEKLNHRQQAMLNRLLDGFEGKLTSSKWAVIMKTSQDTASRDINDLIARNILRKDKAGGRSTCYSLAEIAA</sequence>
<dbReference type="STRING" id="452662.SJA_C1-29520"/>
<dbReference type="HOGENOM" id="CLU_041789_0_0_5"/>
<feature type="active site" evidence="1">
    <location>
        <position position="207"/>
    </location>
</feature>
<dbReference type="RefSeq" id="WP_013041078.1">
    <property type="nucleotide sequence ID" value="NC_014006.1"/>
</dbReference>
<dbReference type="Proteomes" id="UP000007753">
    <property type="component" value="Chromosome 1"/>
</dbReference>
<dbReference type="PROSITE" id="PS51459">
    <property type="entry name" value="FIDO"/>
    <property type="match status" value="1"/>
</dbReference>
<organism evidence="4 5">
    <name type="scientific">Sphingobium indicum (strain DSM 16413 / CCM 7287 / MTCC 6362 / UT26 / NBRC 101211 / UT26S)</name>
    <name type="common">Sphingobium japonicum</name>
    <dbReference type="NCBI Taxonomy" id="452662"/>
    <lineage>
        <taxon>Bacteria</taxon>
        <taxon>Pseudomonadati</taxon>
        <taxon>Pseudomonadota</taxon>
        <taxon>Alphaproteobacteria</taxon>
        <taxon>Sphingomonadales</taxon>
        <taxon>Sphingomonadaceae</taxon>
        <taxon>Sphingobium</taxon>
    </lineage>
</organism>
<dbReference type="EMBL" id="AP010803">
    <property type="protein sequence ID" value="BAI97786.1"/>
    <property type="molecule type" value="Genomic_DNA"/>
</dbReference>
<dbReference type="PANTHER" id="PTHR13504">
    <property type="entry name" value="FIDO DOMAIN-CONTAINING PROTEIN DDB_G0283145"/>
    <property type="match status" value="1"/>
</dbReference>
<dbReference type="InterPro" id="IPR040198">
    <property type="entry name" value="Fido_containing"/>
</dbReference>
<evidence type="ECO:0000256" key="2">
    <source>
        <dbReference type="PIRSR" id="PIRSR640198-2"/>
    </source>
</evidence>
<name>D4Z5A4_SPHIU</name>
<keyword evidence="2" id="KW-0067">ATP-binding</keyword>
<feature type="binding site" evidence="2">
    <location>
        <begin position="249"/>
        <end position="250"/>
    </location>
    <ligand>
        <name>ATP</name>
        <dbReference type="ChEBI" id="CHEBI:30616"/>
    </ligand>
</feature>
<dbReference type="eggNOG" id="COG3177">
    <property type="taxonomic scope" value="Bacteria"/>
</dbReference>
<dbReference type="InterPro" id="IPR003812">
    <property type="entry name" value="Fido"/>
</dbReference>
<keyword evidence="2" id="KW-0547">Nucleotide-binding</keyword>
<dbReference type="Pfam" id="PF02661">
    <property type="entry name" value="Fic"/>
    <property type="match status" value="1"/>
</dbReference>
<protein>
    <submittedName>
        <fullName evidence="4">Cell filamentation protein</fullName>
    </submittedName>
</protein>
<keyword evidence="5" id="KW-1185">Reference proteome</keyword>
<feature type="binding site" evidence="2">
    <location>
        <begin position="211"/>
        <end position="218"/>
    </location>
    <ligand>
        <name>ATP</name>
        <dbReference type="ChEBI" id="CHEBI:30616"/>
    </ligand>
</feature>
<dbReference type="Pfam" id="PF13776">
    <property type="entry name" value="DUF4172"/>
    <property type="match status" value="1"/>
</dbReference>
<dbReference type="InterPro" id="IPR025230">
    <property type="entry name" value="DUF4172"/>
</dbReference>
<evidence type="ECO:0000313" key="4">
    <source>
        <dbReference type="EMBL" id="BAI97786.1"/>
    </source>
</evidence>
<evidence type="ECO:0000256" key="1">
    <source>
        <dbReference type="PIRSR" id="PIRSR640198-1"/>
    </source>
</evidence>
<dbReference type="GO" id="GO:0005524">
    <property type="term" value="F:ATP binding"/>
    <property type="evidence" value="ECO:0007669"/>
    <property type="project" value="UniProtKB-KW"/>
</dbReference>
<accession>D4Z5A4</accession>
<dbReference type="InterPro" id="IPR036597">
    <property type="entry name" value="Fido-like_dom_sf"/>
</dbReference>
<proteinExistence type="predicted"/>